<dbReference type="AlphaFoldDB" id="R0JHR9"/>
<keyword evidence="5" id="KW-1185">Reference proteome</keyword>
<keyword evidence="2" id="KW-0812">Transmembrane</keyword>
<reference evidence="4 5" key="1">
    <citation type="journal article" date="2012" name="PLoS Pathog.">
        <title>Diverse lifestyles and strategies of plant pathogenesis encoded in the genomes of eighteen Dothideomycetes fungi.</title>
        <authorList>
            <person name="Ohm R.A."/>
            <person name="Feau N."/>
            <person name="Henrissat B."/>
            <person name="Schoch C.L."/>
            <person name="Horwitz B.A."/>
            <person name="Barry K.W."/>
            <person name="Condon B.J."/>
            <person name="Copeland A.C."/>
            <person name="Dhillon B."/>
            <person name="Glaser F."/>
            <person name="Hesse C.N."/>
            <person name="Kosti I."/>
            <person name="LaButti K."/>
            <person name="Lindquist E.A."/>
            <person name="Lucas S."/>
            <person name="Salamov A.A."/>
            <person name="Bradshaw R.E."/>
            <person name="Ciuffetti L."/>
            <person name="Hamelin R.C."/>
            <person name="Kema G.H.J."/>
            <person name="Lawrence C."/>
            <person name="Scott J.A."/>
            <person name="Spatafora J.W."/>
            <person name="Turgeon B.G."/>
            <person name="de Wit P.J.G.M."/>
            <person name="Zhong S."/>
            <person name="Goodwin S.B."/>
            <person name="Grigoriev I.V."/>
        </authorList>
    </citation>
    <scope>NUCLEOTIDE SEQUENCE [LARGE SCALE GENOMIC DNA]</scope>
    <source>
        <strain evidence="5">28A</strain>
    </source>
</reference>
<reference evidence="4 5" key="2">
    <citation type="journal article" date="2013" name="PLoS Genet.">
        <title>Comparative genome structure, secondary metabolite, and effector coding capacity across Cochliobolus pathogens.</title>
        <authorList>
            <person name="Condon B.J."/>
            <person name="Leng Y."/>
            <person name="Wu D."/>
            <person name="Bushley K.E."/>
            <person name="Ohm R.A."/>
            <person name="Otillar R."/>
            <person name="Martin J."/>
            <person name="Schackwitz W."/>
            <person name="Grimwood J."/>
            <person name="MohdZainudin N."/>
            <person name="Xue C."/>
            <person name="Wang R."/>
            <person name="Manning V.A."/>
            <person name="Dhillon B."/>
            <person name="Tu Z.J."/>
            <person name="Steffenson B.J."/>
            <person name="Salamov A."/>
            <person name="Sun H."/>
            <person name="Lowry S."/>
            <person name="LaButti K."/>
            <person name="Han J."/>
            <person name="Copeland A."/>
            <person name="Lindquist E."/>
            <person name="Barry K."/>
            <person name="Schmutz J."/>
            <person name="Baker S.E."/>
            <person name="Ciuffetti L.M."/>
            <person name="Grigoriev I.V."/>
            <person name="Zhong S."/>
            <person name="Turgeon B.G."/>
        </authorList>
    </citation>
    <scope>NUCLEOTIDE SEQUENCE [LARGE SCALE GENOMIC DNA]</scope>
    <source>
        <strain evidence="5">28A</strain>
    </source>
</reference>
<feature type="chain" id="PRO_5004353531" evidence="3">
    <location>
        <begin position="29"/>
        <end position="439"/>
    </location>
</feature>
<feature type="compositionally biased region" description="Low complexity" evidence="1">
    <location>
        <begin position="148"/>
        <end position="166"/>
    </location>
</feature>
<evidence type="ECO:0000256" key="1">
    <source>
        <dbReference type="SAM" id="MobiDB-lite"/>
    </source>
</evidence>
<dbReference type="RefSeq" id="XP_008031520.1">
    <property type="nucleotide sequence ID" value="XM_008033329.1"/>
</dbReference>
<evidence type="ECO:0000313" key="5">
    <source>
        <dbReference type="Proteomes" id="UP000016935"/>
    </source>
</evidence>
<dbReference type="eggNOG" id="ENOG502SF4J">
    <property type="taxonomic scope" value="Eukaryota"/>
</dbReference>
<feature type="signal peptide" evidence="3">
    <location>
        <begin position="1"/>
        <end position="28"/>
    </location>
</feature>
<feature type="region of interest" description="Disordered" evidence="1">
    <location>
        <begin position="142"/>
        <end position="173"/>
    </location>
</feature>
<evidence type="ECO:0000256" key="2">
    <source>
        <dbReference type="SAM" id="Phobius"/>
    </source>
</evidence>
<dbReference type="EMBL" id="KB908877">
    <property type="protein sequence ID" value="EOA80938.1"/>
    <property type="molecule type" value="Genomic_DNA"/>
</dbReference>
<keyword evidence="3" id="KW-0732">Signal</keyword>
<dbReference type="GeneID" id="19395939"/>
<evidence type="ECO:0000256" key="3">
    <source>
        <dbReference type="SAM" id="SignalP"/>
    </source>
</evidence>
<sequence length="439" mass="47326">MAPITVSPRLSRIPLVCLAFLFITTTQASALFLRQAETCAGKSDLQQCGSDFPSSFCCPKDSTCMGLNSGSVKSVICCPAGSDCSYIQPTTCDVTQLNATLHPDNQMHLSKTEGIELPKCGDKCCTLGYTCQSNMCAKDTSPKPSPSSPSTATPSSTSPASASQTSDCPASSPVETKRSFSVRSFVAGFFPGLIVGALSTLALLWVIRKRRETQAKSRYSGDFGHVARQISDPIYDPQHAARTDFMRRGSRSARSSPNTINKVVQGMKETNNNTAAHGFTPRIKSMWERTPKLNFGFTASLPANPAPPAVRAGNPYNDPYQTPPPKPKRIHSARRTSSRRTSALPPHVQVRPSAVRTTSSETIDVLMPSSAAATSGNAVYPANHSNDSGFLQPPQAPGMRGANRYTADSAHTTFTKLMERAGFDEGPRQEVRDWRTPRV</sequence>
<dbReference type="OrthoDB" id="5338512at2759"/>
<proteinExistence type="predicted"/>
<protein>
    <submittedName>
        <fullName evidence="4">Uncharacterized protein</fullName>
    </submittedName>
</protein>
<gene>
    <name evidence="4" type="ORF">SETTUDRAFT_124302</name>
</gene>
<accession>R0JHR9</accession>
<feature type="transmembrane region" description="Helical" evidence="2">
    <location>
        <begin position="185"/>
        <end position="207"/>
    </location>
</feature>
<dbReference type="HOGENOM" id="CLU_035048_0_0_1"/>
<keyword evidence="2" id="KW-0472">Membrane</keyword>
<evidence type="ECO:0000313" key="4">
    <source>
        <dbReference type="EMBL" id="EOA80938.1"/>
    </source>
</evidence>
<dbReference type="STRING" id="671987.R0JHR9"/>
<name>R0JHR9_EXST2</name>
<organism evidence="4 5">
    <name type="scientific">Exserohilum turcicum (strain 28A)</name>
    <name type="common">Northern leaf blight fungus</name>
    <name type="synonym">Setosphaeria turcica</name>
    <dbReference type="NCBI Taxonomy" id="671987"/>
    <lineage>
        <taxon>Eukaryota</taxon>
        <taxon>Fungi</taxon>
        <taxon>Dikarya</taxon>
        <taxon>Ascomycota</taxon>
        <taxon>Pezizomycotina</taxon>
        <taxon>Dothideomycetes</taxon>
        <taxon>Pleosporomycetidae</taxon>
        <taxon>Pleosporales</taxon>
        <taxon>Pleosporineae</taxon>
        <taxon>Pleosporaceae</taxon>
        <taxon>Exserohilum</taxon>
    </lineage>
</organism>
<feature type="region of interest" description="Disordered" evidence="1">
    <location>
        <begin position="302"/>
        <end position="359"/>
    </location>
</feature>
<keyword evidence="2" id="KW-1133">Transmembrane helix</keyword>
<feature type="compositionally biased region" description="Basic residues" evidence="1">
    <location>
        <begin position="326"/>
        <end position="338"/>
    </location>
</feature>
<dbReference type="Proteomes" id="UP000016935">
    <property type="component" value="Unassembled WGS sequence"/>
</dbReference>